<dbReference type="InterPro" id="IPR011701">
    <property type="entry name" value="MFS"/>
</dbReference>
<feature type="transmembrane region" description="Helical" evidence="4">
    <location>
        <begin position="372"/>
        <end position="396"/>
    </location>
</feature>
<organism evidence="6 7">
    <name type="scientific">Puniceispirillum marinum (strain IMCC1322)</name>
    <dbReference type="NCBI Taxonomy" id="488538"/>
    <lineage>
        <taxon>Bacteria</taxon>
        <taxon>Pseudomonadati</taxon>
        <taxon>Pseudomonadota</taxon>
        <taxon>Alphaproteobacteria</taxon>
        <taxon>Candidatus Puniceispirillales</taxon>
        <taxon>Candidatus Puniceispirillaceae</taxon>
        <taxon>Candidatus Puniceispirillum</taxon>
    </lineage>
</organism>
<keyword evidence="1 4" id="KW-0812">Transmembrane</keyword>
<feature type="transmembrane region" description="Helical" evidence="4">
    <location>
        <begin position="67"/>
        <end position="86"/>
    </location>
</feature>
<keyword evidence="7" id="KW-1185">Reference proteome</keyword>
<dbReference type="AlphaFoldDB" id="D5BTE9"/>
<dbReference type="InterPro" id="IPR020846">
    <property type="entry name" value="MFS_dom"/>
</dbReference>
<evidence type="ECO:0000256" key="1">
    <source>
        <dbReference type="ARBA" id="ARBA00022692"/>
    </source>
</evidence>
<dbReference type="KEGG" id="apb:SAR116_1303"/>
<feature type="transmembrane region" description="Helical" evidence="4">
    <location>
        <begin position="333"/>
        <end position="352"/>
    </location>
</feature>
<dbReference type="eggNOG" id="COG2271">
    <property type="taxonomic scope" value="Bacteria"/>
</dbReference>
<evidence type="ECO:0000259" key="5">
    <source>
        <dbReference type="PROSITE" id="PS50850"/>
    </source>
</evidence>
<name>D5BTE9_PUNMI</name>
<dbReference type="Gene3D" id="1.20.1250.20">
    <property type="entry name" value="MFS general substrate transporter like domains"/>
    <property type="match status" value="2"/>
</dbReference>
<dbReference type="InterPro" id="IPR050327">
    <property type="entry name" value="Proton-linked_MCT"/>
</dbReference>
<feature type="transmembrane region" description="Helical" evidence="4">
    <location>
        <begin position="308"/>
        <end position="326"/>
    </location>
</feature>
<gene>
    <name evidence="6" type="ordered locus">SAR116_1303</name>
</gene>
<evidence type="ECO:0000313" key="7">
    <source>
        <dbReference type="Proteomes" id="UP000007460"/>
    </source>
</evidence>
<dbReference type="Proteomes" id="UP000007460">
    <property type="component" value="Chromosome"/>
</dbReference>
<keyword evidence="2 4" id="KW-1133">Transmembrane helix</keyword>
<dbReference type="PANTHER" id="PTHR11360">
    <property type="entry name" value="MONOCARBOXYLATE TRANSPORTER"/>
    <property type="match status" value="1"/>
</dbReference>
<dbReference type="EC" id="3.1.3.16" evidence="6"/>
<dbReference type="InterPro" id="IPR036259">
    <property type="entry name" value="MFS_trans_sf"/>
</dbReference>
<dbReference type="GO" id="GO:0022857">
    <property type="term" value="F:transmembrane transporter activity"/>
    <property type="evidence" value="ECO:0007669"/>
    <property type="project" value="InterPro"/>
</dbReference>
<dbReference type="PANTHER" id="PTHR11360:SF290">
    <property type="entry name" value="MONOCARBOXYLATE MFS PERMEASE"/>
    <property type="match status" value="1"/>
</dbReference>
<evidence type="ECO:0000256" key="2">
    <source>
        <dbReference type="ARBA" id="ARBA00022989"/>
    </source>
</evidence>
<feature type="transmembrane region" description="Helical" evidence="4">
    <location>
        <begin position="154"/>
        <end position="175"/>
    </location>
</feature>
<evidence type="ECO:0000256" key="4">
    <source>
        <dbReference type="SAM" id="Phobius"/>
    </source>
</evidence>
<feature type="transmembrane region" description="Helical" evidence="4">
    <location>
        <begin position="125"/>
        <end position="148"/>
    </location>
</feature>
<dbReference type="HOGENOM" id="CLU_001265_59_9_5"/>
<dbReference type="CDD" id="cd17355">
    <property type="entry name" value="MFS_YcxA_like"/>
    <property type="match status" value="1"/>
</dbReference>
<dbReference type="GO" id="GO:0004722">
    <property type="term" value="F:protein serine/threonine phosphatase activity"/>
    <property type="evidence" value="ECO:0007669"/>
    <property type="project" value="UniProtKB-EC"/>
</dbReference>
<dbReference type="STRING" id="488538.SAR116_1303"/>
<feature type="domain" description="Major facilitator superfamily (MFS) profile" evidence="5">
    <location>
        <begin position="1"/>
        <end position="401"/>
    </location>
</feature>
<dbReference type="EMBL" id="CP001751">
    <property type="protein sequence ID" value="ADE39546.1"/>
    <property type="molecule type" value="Genomic_DNA"/>
</dbReference>
<dbReference type="SUPFAM" id="SSF103473">
    <property type="entry name" value="MFS general substrate transporter"/>
    <property type="match status" value="1"/>
</dbReference>
<feature type="transmembrane region" description="Helical" evidence="4">
    <location>
        <begin position="40"/>
        <end position="60"/>
    </location>
</feature>
<proteinExistence type="predicted"/>
<protein>
    <submittedName>
        <fullName evidence="6">Major facilitator superfamily MFS_1</fullName>
        <ecNumber evidence="6">3.1.3.16</ecNumber>
    </submittedName>
</protein>
<feature type="transmembrane region" description="Helical" evidence="4">
    <location>
        <begin position="252"/>
        <end position="273"/>
    </location>
</feature>
<accession>D5BTE9</accession>
<evidence type="ECO:0000313" key="6">
    <source>
        <dbReference type="EMBL" id="ADE39546.1"/>
    </source>
</evidence>
<dbReference type="Pfam" id="PF07690">
    <property type="entry name" value="MFS_1"/>
    <property type="match status" value="1"/>
</dbReference>
<reference evidence="6 7" key="1">
    <citation type="journal article" date="2010" name="J. Bacteriol.">
        <title>Complete genome sequence of "Candidatus Puniceispirillum marinum" IMCC1322, a representative of the SAR116 clade in the Alphaproteobacteria.</title>
        <authorList>
            <person name="Oh H.M."/>
            <person name="Kwon K.K."/>
            <person name="Kang I."/>
            <person name="Kang S.G."/>
            <person name="Lee J.H."/>
            <person name="Kim S.J."/>
            <person name="Cho J.C."/>
        </authorList>
    </citation>
    <scope>NUCLEOTIDE SEQUENCE [LARGE SCALE GENOMIC DNA]</scope>
    <source>
        <strain evidence="6 7">IMCC1322</strain>
    </source>
</reference>
<keyword evidence="3 4" id="KW-0472">Membrane</keyword>
<dbReference type="PROSITE" id="PS50850">
    <property type="entry name" value="MFS"/>
    <property type="match status" value="1"/>
</dbReference>
<sequence>MVSIAFLTTVFSSAVGSVPQILILPMIREFGWNISDISVATALMYVVLASLCPFGAALMLRIGVVKVVLLSIMLNATGLLLTILAYEKWHLLVSIGVCLGVAAGIIGLGLASTIAIRWFNLKRGLVIGILTSAFAAGQLVFVPFMAWITTVFDWRFAVLPAMIGIGICGLLYFFFGKDWPADLDLPAYGDKDIYHPPAQSADNVMLISLKSLAMAAQQPAFWVLAGTFFICGLTSTGIVGQHFIPFCGDNNVGIVLASSYLAMMGVFNFIGTMGSGWLSDRFDNYKLLGVYYALRGVSLVYLPFSDFGVLAMTLWAIFFGLDFIATVPPTVRLIGKLFGTVSAPVVFGWVFAAHQFGSAAAAYGAGYSRDTLFSYAPAFLIAGAACFAATAMIMSYKAFGPKKLHI</sequence>
<evidence type="ECO:0000256" key="3">
    <source>
        <dbReference type="ARBA" id="ARBA00023136"/>
    </source>
</evidence>
<keyword evidence="6" id="KW-0378">Hydrolase</keyword>
<feature type="transmembrane region" description="Helical" evidence="4">
    <location>
        <begin position="92"/>
        <end position="118"/>
    </location>
</feature>
<feature type="transmembrane region" description="Helical" evidence="4">
    <location>
        <begin position="220"/>
        <end position="240"/>
    </location>
</feature>